<protein>
    <submittedName>
        <fullName evidence="2">DUF2505 domain-containing protein</fullName>
    </submittedName>
</protein>
<evidence type="ECO:0000313" key="3">
    <source>
        <dbReference type="Proteomes" id="UP000470470"/>
    </source>
</evidence>
<dbReference type="InterPro" id="IPR019639">
    <property type="entry name" value="DUF2505"/>
</dbReference>
<dbReference type="InterPro" id="IPR023393">
    <property type="entry name" value="START-like_dom_sf"/>
</dbReference>
<reference evidence="2 3" key="1">
    <citation type="submission" date="2020-02" db="EMBL/GenBank/DDBJ databases">
        <title>The whole genome sequence of CPCC 205119.</title>
        <authorList>
            <person name="Jiang Z."/>
        </authorList>
    </citation>
    <scope>NUCLEOTIDE SEQUENCE [LARGE SCALE GENOMIC DNA]</scope>
    <source>
        <strain evidence="2 3">CPCC 205119</strain>
    </source>
</reference>
<dbReference type="EMBL" id="JAAGWK010000009">
    <property type="protein sequence ID" value="NEL53579.1"/>
    <property type="molecule type" value="Genomic_DNA"/>
</dbReference>
<organism evidence="2 3">
    <name type="scientific">Goekera deserti</name>
    <dbReference type="NCBI Taxonomy" id="2497753"/>
    <lineage>
        <taxon>Bacteria</taxon>
        <taxon>Bacillati</taxon>
        <taxon>Actinomycetota</taxon>
        <taxon>Actinomycetes</taxon>
        <taxon>Geodermatophilales</taxon>
        <taxon>Geodermatophilaceae</taxon>
        <taxon>Goekera</taxon>
    </lineage>
</organism>
<dbReference type="AlphaFoldDB" id="A0A7K3WC51"/>
<comment type="caution">
    <text evidence="2">The sequence shown here is derived from an EMBL/GenBank/DDBJ whole genome shotgun (WGS) entry which is preliminary data.</text>
</comment>
<gene>
    <name evidence="2" type="ORF">G1H19_06095</name>
</gene>
<dbReference type="Gene3D" id="3.30.530.20">
    <property type="match status" value="1"/>
</dbReference>
<dbReference type="Proteomes" id="UP000470470">
    <property type="component" value="Unassembled WGS sequence"/>
</dbReference>
<sequence>MPVQHSASYPADPDRVLAVLTDESFLREYAAGLGTTVEDVATTRDGDTVRTTARLRASTAGVPSVFTRFLGGQVTVLDTRTWRPDGAGGHRGELTVSTSVMGREAALRGQTVLTASGGSTLSTTTAEATVDAPLVGRQAEAAVRELAQIVLRRESESVLRRLGPDGGSDGGPDGGPDAGPVDGG</sequence>
<feature type="region of interest" description="Disordered" evidence="1">
    <location>
        <begin position="157"/>
        <end position="184"/>
    </location>
</feature>
<accession>A0A7K3WC51</accession>
<proteinExistence type="predicted"/>
<dbReference type="Pfam" id="PF10698">
    <property type="entry name" value="DUF2505"/>
    <property type="match status" value="1"/>
</dbReference>
<dbReference type="SUPFAM" id="SSF55961">
    <property type="entry name" value="Bet v1-like"/>
    <property type="match status" value="1"/>
</dbReference>
<feature type="compositionally biased region" description="Gly residues" evidence="1">
    <location>
        <begin position="164"/>
        <end position="184"/>
    </location>
</feature>
<evidence type="ECO:0000313" key="2">
    <source>
        <dbReference type="EMBL" id="NEL53579.1"/>
    </source>
</evidence>
<keyword evidence="3" id="KW-1185">Reference proteome</keyword>
<evidence type="ECO:0000256" key="1">
    <source>
        <dbReference type="SAM" id="MobiDB-lite"/>
    </source>
</evidence>
<dbReference type="RefSeq" id="WP_162392595.1">
    <property type="nucleotide sequence ID" value="NZ_JAABOZ010000002.1"/>
</dbReference>
<name>A0A7K3WC51_9ACTN</name>